<dbReference type="GO" id="GO:0004090">
    <property type="term" value="F:carbonyl reductase (NADPH) activity"/>
    <property type="evidence" value="ECO:0007669"/>
    <property type="project" value="UniProtKB-EC"/>
</dbReference>
<dbReference type="CDD" id="cd05324">
    <property type="entry name" value="carb_red_PTCR-like_SDR_c"/>
    <property type="match status" value="1"/>
</dbReference>
<dbReference type="PRINTS" id="PR00081">
    <property type="entry name" value="GDHRDH"/>
</dbReference>
<sequence>MTGGQTAAALVTGANKGIGLEIVRQLSEKFSGTVYLTARDEHRGQEAAKYLQHDGRKNVQFLRMDVTDKKSIETARDFIKKSHGGLDVLINNAGIFVKTEGSMQDMMQRPPTPEALADTIATNFTGLLDVCKVMFPILRPHARVVNVSSSLGTLARMKSPELTHKLTAETLTVDELEKILADYVKSGLDEKSGYPVGGFGPYAMSKIGVTALTRVLQRDLAEDQSRPDMVINACCPGYVATDLNNNMGHLTVKQGADTPVYLATLKDGDIPRGQFVKQRKVLNWVESEGDLKATM</sequence>
<evidence type="ECO:0000256" key="3">
    <source>
        <dbReference type="ARBA" id="ARBA00023002"/>
    </source>
</evidence>
<dbReference type="InterPro" id="IPR045313">
    <property type="entry name" value="CBR1-like"/>
</dbReference>
<dbReference type="PANTHER" id="PTHR43963">
    <property type="entry name" value="CARBONYL REDUCTASE 1-RELATED"/>
    <property type="match status" value="1"/>
</dbReference>
<evidence type="ECO:0000256" key="4">
    <source>
        <dbReference type="ARBA" id="ARBA00026118"/>
    </source>
</evidence>
<dbReference type="PRINTS" id="PR00080">
    <property type="entry name" value="SDRFAMILY"/>
</dbReference>
<dbReference type="EMBL" id="BDGG01000001">
    <property type="protein sequence ID" value="GAU88594.1"/>
    <property type="molecule type" value="Genomic_DNA"/>
</dbReference>
<dbReference type="PANTHER" id="PTHR43963:SF6">
    <property type="entry name" value="CHAIN DEHYDROGENASE FAMILY PROTEIN, PUTATIVE (AFU_ORTHOLOGUE AFUA_3G15350)-RELATED"/>
    <property type="match status" value="1"/>
</dbReference>
<dbReference type="Proteomes" id="UP000186922">
    <property type="component" value="Unassembled WGS sequence"/>
</dbReference>
<evidence type="ECO:0000256" key="1">
    <source>
        <dbReference type="ARBA" id="ARBA00006484"/>
    </source>
</evidence>
<dbReference type="Gene3D" id="3.40.50.720">
    <property type="entry name" value="NAD(P)-binding Rossmann-like Domain"/>
    <property type="match status" value="1"/>
</dbReference>
<dbReference type="PROSITE" id="PS00061">
    <property type="entry name" value="ADH_SHORT"/>
    <property type="match status" value="1"/>
</dbReference>
<protein>
    <recommendedName>
        <fullName evidence="4">carbonyl reductase (NADPH)</fullName>
        <ecNumber evidence="4">1.1.1.184</ecNumber>
    </recommendedName>
</protein>
<dbReference type="SUPFAM" id="SSF51735">
    <property type="entry name" value="NAD(P)-binding Rossmann-fold domains"/>
    <property type="match status" value="1"/>
</dbReference>
<evidence type="ECO:0000313" key="7">
    <source>
        <dbReference type="Proteomes" id="UP000186922"/>
    </source>
</evidence>
<keyword evidence="3" id="KW-0560">Oxidoreductase</keyword>
<accession>A0A1D1UFP4</accession>
<dbReference type="EC" id="1.1.1.184" evidence="4"/>
<dbReference type="InterPro" id="IPR036291">
    <property type="entry name" value="NAD(P)-bd_dom_sf"/>
</dbReference>
<keyword evidence="2" id="KW-0521">NADP</keyword>
<dbReference type="STRING" id="947166.A0A1D1UFP4"/>
<name>A0A1D1UFP4_RAMVA</name>
<dbReference type="InterPro" id="IPR020904">
    <property type="entry name" value="Sc_DH/Rdtase_CS"/>
</dbReference>
<dbReference type="OrthoDB" id="7289984at2759"/>
<dbReference type="InterPro" id="IPR002347">
    <property type="entry name" value="SDR_fam"/>
</dbReference>
<keyword evidence="7" id="KW-1185">Reference proteome</keyword>
<evidence type="ECO:0000256" key="2">
    <source>
        <dbReference type="ARBA" id="ARBA00022857"/>
    </source>
</evidence>
<comment type="similarity">
    <text evidence="1 5">Belongs to the short-chain dehydrogenases/reductases (SDR) family.</text>
</comment>
<proteinExistence type="inferred from homology"/>
<organism evidence="6 7">
    <name type="scientific">Ramazzottius varieornatus</name>
    <name type="common">Water bear</name>
    <name type="synonym">Tardigrade</name>
    <dbReference type="NCBI Taxonomy" id="947166"/>
    <lineage>
        <taxon>Eukaryota</taxon>
        <taxon>Metazoa</taxon>
        <taxon>Ecdysozoa</taxon>
        <taxon>Tardigrada</taxon>
        <taxon>Eutardigrada</taxon>
        <taxon>Parachela</taxon>
        <taxon>Hypsibioidea</taxon>
        <taxon>Ramazzottiidae</taxon>
        <taxon>Ramazzottius</taxon>
    </lineage>
</organism>
<reference evidence="6 7" key="1">
    <citation type="journal article" date="2016" name="Nat. Commun.">
        <title>Extremotolerant tardigrade genome and improved radiotolerance of human cultured cells by tardigrade-unique protein.</title>
        <authorList>
            <person name="Hashimoto T."/>
            <person name="Horikawa D.D."/>
            <person name="Saito Y."/>
            <person name="Kuwahara H."/>
            <person name="Kozuka-Hata H."/>
            <person name="Shin-I T."/>
            <person name="Minakuchi Y."/>
            <person name="Ohishi K."/>
            <person name="Motoyama A."/>
            <person name="Aizu T."/>
            <person name="Enomoto A."/>
            <person name="Kondo K."/>
            <person name="Tanaka S."/>
            <person name="Hara Y."/>
            <person name="Koshikawa S."/>
            <person name="Sagara H."/>
            <person name="Miura T."/>
            <person name="Yokobori S."/>
            <person name="Miyagawa K."/>
            <person name="Suzuki Y."/>
            <person name="Kubo T."/>
            <person name="Oyama M."/>
            <person name="Kohara Y."/>
            <person name="Fujiyama A."/>
            <person name="Arakawa K."/>
            <person name="Katayama T."/>
            <person name="Toyoda A."/>
            <person name="Kunieda T."/>
        </authorList>
    </citation>
    <scope>NUCLEOTIDE SEQUENCE [LARGE SCALE GENOMIC DNA]</scope>
    <source>
        <strain evidence="6 7">YOKOZUNA-1</strain>
    </source>
</reference>
<dbReference type="AlphaFoldDB" id="A0A1D1UFP4"/>
<comment type="caution">
    <text evidence="6">The sequence shown here is derived from an EMBL/GenBank/DDBJ whole genome shotgun (WGS) entry which is preliminary data.</text>
</comment>
<evidence type="ECO:0000313" key="6">
    <source>
        <dbReference type="EMBL" id="GAU88594.1"/>
    </source>
</evidence>
<dbReference type="Pfam" id="PF00106">
    <property type="entry name" value="adh_short"/>
    <property type="match status" value="2"/>
</dbReference>
<gene>
    <name evidence="6" type="primary">RvY_01265</name>
    <name evidence="6" type="synonym">RvY_01265.1</name>
    <name evidence="6" type="ORF">RvY_01265-1</name>
</gene>
<evidence type="ECO:0000256" key="5">
    <source>
        <dbReference type="RuleBase" id="RU000363"/>
    </source>
</evidence>